<dbReference type="Gene3D" id="1.10.10.10">
    <property type="entry name" value="Winged helix-like DNA-binding domain superfamily/Winged helix DNA-binding domain"/>
    <property type="match status" value="1"/>
</dbReference>
<dbReference type="PROSITE" id="PS50931">
    <property type="entry name" value="HTH_LYSR"/>
    <property type="match status" value="1"/>
</dbReference>
<dbReference type="PANTHER" id="PTHR30346">
    <property type="entry name" value="TRANSCRIPTIONAL DUAL REGULATOR HCAR-RELATED"/>
    <property type="match status" value="1"/>
</dbReference>
<evidence type="ECO:0000256" key="3">
    <source>
        <dbReference type="ARBA" id="ARBA00023125"/>
    </source>
</evidence>
<keyword evidence="3 7" id="KW-0238">DNA-binding</keyword>
<evidence type="ECO:0000256" key="4">
    <source>
        <dbReference type="ARBA" id="ARBA00023163"/>
    </source>
</evidence>
<dbReference type="Proteomes" id="UP000776164">
    <property type="component" value="Unassembled WGS sequence"/>
</dbReference>
<dbReference type="GO" id="GO:0003677">
    <property type="term" value="F:DNA binding"/>
    <property type="evidence" value="ECO:0007669"/>
    <property type="project" value="UniProtKB-KW"/>
</dbReference>
<dbReference type="Pfam" id="PF00126">
    <property type="entry name" value="HTH_1"/>
    <property type="match status" value="1"/>
</dbReference>
<proteinExistence type="inferred from homology"/>
<dbReference type="InterPro" id="IPR036388">
    <property type="entry name" value="WH-like_DNA-bd_sf"/>
</dbReference>
<reference evidence="7 8" key="1">
    <citation type="submission" date="2021-01" db="EMBL/GenBank/DDBJ databases">
        <title>Sequencing the genomes of 1000 actinobacteria strains.</title>
        <authorList>
            <person name="Klenk H.-P."/>
        </authorList>
    </citation>
    <scope>NUCLEOTIDE SEQUENCE [LARGE SCALE GENOMIC DNA]</scope>
    <source>
        <strain evidence="7 8">DSM 13057</strain>
    </source>
</reference>
<evidence type="ECO:0000256" key="1">
    <source>
        <dbReference type="ARBA" id="ARBA00009437"/>
    </source>
</evidence>
<evidence type="ECO:0000256" key="5">
    <source>
        <dbReference type="SAM" id="MobiDB-lite"/>
    </source>
</evidence>
<organism evidence="7 8">
    <name type="scientific">Subtercola frigoramans</name>
    <dbReference type="NCBI Taxonomy" id="120298"/>
    <lineage>
        <taxon>Bacteria</taxon>
        <taxon>Bacillati</taxon>
        <taxon>Actinomycetota</taxon>
        <taxon>Actinomycetes</taxon>
        <taxon>Micrococcales</taxon>
        <taxon>Microbacteriaceae</taxon>
        <taxon>Subtercola</taxon>
    </lineage>
</organism>
<keyword evidence="4" id="KW-0804">Transcription</keyword>
<protein>
    <submittedName>
        <fullName evidence="7">DNA-binding transcriptional LysR family regulator</fullName>
    </submittedName>
</protein>
<comment type="caution">
    <text evidence="7">The sequence shown here is derived from an EMBL/GenBank/DDBJ whole genome shotgun (WGS) entry which is preliminary data.</text>
</comment>
<evidence type="ECO:0000256" key="2">
    <source>
        <dbReference type="ARBA" id="ARBA00023015"/>
    </source>
</evidence>
<comment type="similarity">
    <text evidence="1">Belongs to the LysR transcriptional regulatory family.</text>
</comment>
<dbReference type="EMBL" id="JAFBBU010000001">
    <property type="protein sequence ID" value="MBM7470728.1"/>
    <property type="molecule type" value="Genomic_DNA"/>
</dbReference>
<keyword evidence="8" id="KW-1185">Reference proteome</keyword>
<dbReference type="RefSeq" id="WP_205106437.1">
    <property type="nucleotide sequence ID" value="NZ_JAFBBU010000001.1"/>
</dbReference>
<accession>A0ABS2L0W7</accession>
<evidence type="ECO:0000259" key="6">
    <source>
        <dbReference type="PROSITE" id="PS50931"/>
    </source>
</evidence>
<dbReference type="InterPro" id="IPR036390">
    <property type="entry name" value="WH_DNA-bd_sf"/>
</dbReference>
<name>A0ABS2L0W7_9MICO</name>
<evidence type="ECO:0000313" key="7">
    <source>
        <dbReference type="EMBL" id="MBM7470728.1"/>
    </source>
</evidence>
<feature type="compositionally biased region" description="Low complexity" evidence="5">
    <location>
        <begin position="77"/>
        <end position="90"/>
    </location>
</feature>
<dbReference type="SUPFAM" id="SSF46785">
    <property type="entry name" value="Winged helix' DNA-binding domain"/>
    <property type="match status" value="1"/>
</dbReference>
<dbReference type="PANTHER" id="PTHR30346:SF0">
    <property type="entry name" value="HCA OPERON TRANSCRIPTIONAL ACTIVATOR HCAR"/>
    <property type="match status" value="1"/>
</dbReference>
<feature type="domain" description="HTH lysR-type" evidence="6">
    <location>
        <begin position="1"/>
        <end position="58"/>
    </location>
</feature>
<sequence>MKNELQRHFVAAAEQLHFAHAARSEGVSRATLVASIKELEAELGYPLFDYTAPTTTLTAAGKALLEKAQVERAKSAANAAATVAPPGGKAKASKGKGRTPAVKGAPRVGKRRQSR</sequence>
<gene>
    <name evidence="7" type="ORF">JOE66_000362</name>
</gene>
<dbReference type="InterPro" id="IPR000847">
    <property type="entry name" value="LysR_HTH_N"/>
</dbReference>
<feature type="region of interest" description="Disordered" evidence="5">
    <location>
        <begin position="77"/>
        <end position="115"/>
    </location>
</feature>
<evidence type="ECO:0000313" key="8">
    <source>
        <dbReference type="Proteomes" id="UP000776164"/>
    </source>
</evidence>
<keyword evidence="2" id="KW-0805">Transcription regulation</keyword>